<feature type="domain" description="NodB homology" evidence="3">
    <location>
        <begin position="28"/>
        <end position="212"/>
    </location>
</feature>
<dbReference type="InterPro" id="IPR011330">
    <property type="entry name" value="Glyco_hydro/deAcase_b/a-brl"/>
</dbReference>
<dbReference type="GO" id="GO:0016810">
    <property type="term" value="F:hydrolase activity, acting on carbon-nitrogen (but not peptide) bonds"/>
    <property type="evidence" value="ECO:0007669"/>
    <property type="project" value="InterPro"/>
</dbReference>
<dbReference type="GO" id="GO:0005975">
    <property type="term" value="P:carbohydrate metabolic process"/>
    <property type="evidence" value="ECO:0007669"/>
    <property type="project" value="InterPro"/>
</dbReference>
<protein>
    <submittedName>
        <fullName evidence="4">Peptidoglycan/xylan/chitin deacetylase (PgdA/CDA1 family)</fullName>
    </submittedName>
</protein>
<dbReference type="Proteomes" id="UP000294689">
    <property type="component" value="Unassembled WGS sequence"/>
</dbReference>
<keyword evidence="1" id="KW-0479">Metal-binding</keyword>
<accession>A0A4R7Q7X7</accession>
<dbReference type="InterPro" id="IPR050248">
    <property type="entry name" value="Polysacc_deacetylase_ArnD"/>
</dbReference>
<dbReference type="Pfam" id="PF01522">
    <property type="entry name" value="Polysacc_deac_1"/>
    <property type="match status" value="1"/>
</dbReference>
<gene>
    <name evidence="4" type="ORF">BXY82_1181</name>
</gene>
<dbReference type="PANTHER" id="PTHR10587">
    <property type="entry name" value="GLYCOSYL TRANSFERASE-RELATED"/>
    <property type="match status" value="1"/>
</dbReference>
<evidence type="ECO:0000256" key="1">
    <source>
        <dbReference type="ARBA" id="ARBA00022723"/>
    </source>
</evidence>
<evidence type="ECO:0000256" key="2">
    <source>
        <dbReference type="ARBA" id="ARBA00022801"/>
    </source>
</evidence>
<evidence type="ECO:0000259" key="3">
    <source>
        <dbReference type="PROSITE" id="PS51677"/>
    </source>
</evidence>
<name>A0A4R7Q7X7_9FLAO</name>
<dbReference type="GO" id="GO:0016020">
    <property type="term" value="C:membrane"/>
    <property type="evidence" value="ECO:0007669"/>
    <property type="project" value="TreeGrafter"/>
</dbReference>
<dbReference type="GO" id="GO:0046872">
    <property type="term" value="F:metal ion binding"/>
    <property type="evidence" value="ECO:0007669"/>
    <property type="project" value="UniProtKB-KW"/>
</dbReference>
<dbReference type="RefSeq" id="WP_133757197.1">
    <property type="nucleotide sequence ID" value="NZ_SOBW01000007.1"/>
</dbReference>
<reference evidence="4 5" key="1">
    <citation type="submission" date="2019-03" db="EMBL/GenBank/DDBJ databases">
        <title>Genomic Encyclopedia of Archaeal and Bacterial Type Strains, Phase II (KMG-II): from individual species to whole genera.</title>
        <authorList>
            <person name="Goeker M."/>
        </authorList>
    </citation>
    <scope>NUCLEOTIDE SEQUENCE [LARGE SCALE GENOMIC DNA]</scope>
    <source>
        <strain evidence="4 5">DSM 28135</strain>
    </source>
</reference>
<organism evidence="4 5">
    <name type="scientific">Gelidibacter sediminis</name>
    <dbReference type="NCBI Taxonomy" id="1608710"/>
    <lineage>
        <taxon>Bacteria</taxon>
        <taxon>Pseudomonadati</taxon>
        <taxon>Bacteroidota</taxon>
        <taxon>Flavobacteriia</taxon>
        <taxon>Flavobacteriales</taxon>
        <taxon>Flavobacteriaceae</taxon>
        <taxon>Gelidibacter</taxon>
    </lineage>
</organism>
<keyword evidence="5" id="KW-1185">Reference proteome</keyword>
<evidence type="ECO:0000313" key="5">
    <source>
        <dbReference type="Proteomes" id="UP000294689"/>
    </source>
</evidence>
<dbReference type="Gene3D" id="3.20.20.370">
    <property type="entry name" value="Glycoside hydrolase/deacetylase"/>
    <property type="match status" value="1"/>
</dbReference>
<dbReference type="AlphaFoldDB" id="A0A4R7Q7X7"/>
<dbReference type="CDD" id="cd10917">
    <property type="entry name" value="CE4_NodB_like_6s_7s"/>
    <property type="match status" value="1"/>
</dbReference>
<proteinExistence type="predicted"/>
<dbReference type="PROSITE" id="PS51677">
    <property type="entry name" value="NODB"/>
    <property type="match status" value="1"/>
</dbReference>
<dbReference type="InterPro" id="IPR002509">
    <property type="entry name" value="NODB_dom"/>
</dbReference>
<dbReference type="OrthoDB" id="9812065at2"/>
<keyword evidence="2" id="KW-0378">Hydrolase</keyword>
<dbReference type="SUPFAM" id="SSF88713">
    <property type="entry name" value="Glycoside hydrolase/deacetylase"/>
    <property type="match status" value="1"/>
</dbReference>
<evidence type="ECO:0000313" key="4">
    <source>
        <dbReference type="EMBL" id="TDU43763.1"/>
    </source>
</evidence>
<sequence>MNLIPIKTPTLIKGIFPDYTWNMPTDQKTLYLTFDDGPTPEITNWTLDLLKSYQAKATFFCIGNNVKKHPHIFQDILNNGHVVGNHTFNHPYGWRTNTENYLAEVFKTNQIMHSVLEDWNSSTRLFRPPYGQIKPHQGKQLIALGYQIIMWDILSFDWKQTLSKETCAQNVITKAGPGSIVVFHDSVKAAPRMKHALLATLEHFSNQGYQFKSIKF</sequence>
<dbReference type="EMBL" id="SOBW01000007">
    <property type="protein sequence ID" value="TDU43763.1"/>
    <property type="molecule type" value="Genomic_DNA"/>
</dbReference>
<comment type="caution">
    <text evidence="4">The sequence shown here is derived from an EMBL/GenBank/DDBJ whole genome shotgun (WGS) entry which is preliminary data.</text>
</comment>
<dbReference type="PANTHER" id="PTHR10587:SF133">
    <property type="entry name" value="CHITIN DEACETYLASE 1-RELATED"/>
    <property type="match status" value="1"/>
</dbReference>